<feature type="domain" description="2EXR" evidence="1">
    <location>
        <begin position="27"/>
        <end position="129"/>
    </location>
</feature>
<protein>
    <recommendedName>
        <fullName evidence="1">2EXR domain-containing protein</fullName>
    </recommendedName>
</protein>
<reference evidence="2" key="2">
    <citation type="submission" date="2020-05" db="EMBL/GenBank/DDBJ databases">
        <authorList>
            <person name="Kim H.-S."/>
            <person name="Proctor R.H."/>
            <person name="Brown D.W."/>
        </authorList>
    </citation>
    <scope>NUCLEOTIDE SEQUENCE</scope>
    <source>
        <strain evidence="2">NRRL 20472</strain>
    </source>
</reference>
<dbReference type="AlphaFoldDB" id="A0A8H4X6E0"/>
<evidence type="ECO:0000313" key="3">
    <source>
        <dbReference type="Proteomes" id="UP000622797"/>
    </source>
</evidence>
<comment type="caution">
    <text evidence="2">The sequence shown here is derived from an EMBL/GenBank/DDBJ whole genome shotgun (WGS) entry which is preliminary data.</text>
</comment>
<keyword evidence="3" id="KW-1185">Reference proteome</keyword>
<dbReference type="EMBL" id="JABEXW010000462">
    <property type="protein sequence ID" value="KAF4963603.1"/>
    <property type="molecule type" value="Genomic_DNA"/>
</dbReference>
<evidence type="ECO:0000259" key="1">
    <source>
        <dbReference type="Pfam" id="PF20150"/>
    </source>
</evidence>
<reference evidence="2" key="1">
    <citation type="journal article" date="2020" name="BMC Genomics">
        <title>Correction to: Identification and distribution of gene clusters required for synthesis of sphingolipid metabolism inhibitors in diverse species of the filamentous fungus Fusarium.</title>
        <authorList>
            <person name="Kim H.S."/>
            <person name="Lohmar J.M."/>
            <person name="Busman M."/>
            <person name="Brown D.W."/>
            <person name="Naumann T.A."/>
            <person name="Divon H.H."/>
            <person name="Lysoe E."/>
            <person name="Uhlig S."/>
            <person name="Proctor R.H."/>
        </authorList>
    </citation>
    <scope>NUCLEOTIDE SEQUENCE</scope>
    <source>
        <strain evidence="2">NRRL 20472</strain>
    </source>
</reference>
<organism evidence="2 3">
    <name type="scientific">Fusarium sarcochroum</name>
    <dbReference type="NCBI Taxonomy" id="1208366"/>
    <lineage>
        <taxon>Eukaryota</taxon>
        <taxon>Fungi</taxon>
        <taxon>Dikarya</taxon>
        <taxon>Ascomycota</taxon>
        <taxon>Pezizomycotina</taxon>
        <taxon>Sordariomycetes</taxon>
        <taxon>Hypocreomycetidae</taxon>
        <taxon>Hypocreales</taxon>
        <taxon>Nectriaceae</taxon>
        <taxon>Fusarium</taxon>
        <taxon>Fusarium lateritium species complex</taxon>
    </lineage>
</organism>
<sequence>MAPTDETPSTSRHLQLFNPIPERYHAFHLFPRFTEDIRWLVWEKVLSHERMIDITLRPADCANETKHPRDYDIVVDNRWKLSKLFRTTSESRRAALAFYRVQLPCWYQSQRNQGEMNGVLYLCPELDTLMLNSLEVFEYFAHDLWAHDPRRVGLINLALEVKHPINAYKTPDTEGRDTTLLKEALLRIKRLTIMSTSCTRKHWIDLDGSRNIKDFQRNRTPPIRGGVLGFERLSCDARLNKDSLKAVYLGSWDPRELFYRWFRFLALLGVQHNHKIDYRVGICRKGFEIRPVSDRNRAVEWLQDEHRKLKGQLQFLRGPPTYADQFDDEIAKLLGPFPPPVVGFWLFSMESLGPLPDINEIHGPESTVFRRKKTLDMSKHKPELCLANIY</sequence>
<dbReference type="InterPro" id="IPR045518">
    <property type="entry name" value="2EXR"/>
</dbReference>
<proteinExistence type="predicted"/>
<name>A0A8H4X6E0_9HYPO</name>
<evidence type="ECO:0000313" key="2">
    <source>
        <dbReference type="EMBL" id="KAF4963603.1"/>
    </source>
</evidence>
<accession>A0A8H4X6E0</accession>
<gene>
    <name evidence="2" type="ORF">FSARC_8388</name>
</gene>
<dbReference type="OrthoDB" id="3469466at2759"/>
<dbReference type="Proteomes" id="UP000622797">
    <property type="component" value="Unassembled WGS sequence"/>
</dbReference>
<dbReference type="Pfam" id="PF20150">
    <property type="entry name" value="2EXR"/>
    <property type="match status" value="1"/>
</dbReference>